<dbReference type="OrthoDB" id="2109241at2759"/>
<reference evidence="2 3" key="1">
    <citation type="submission" date="2019-03" db="EMBL/GenBank/DDBJ databases">
        <title>First draft genome of Liparis tanakae, snailfish: a comprehensive survey of snailfish specific genes.</title>
        <authorList>
            <person name="Kim W."/>
            <person name="Song I."/>
            <person name="Jeong J.-H."/>
            <person name="Kim D."/>
            <person name="Kim S."/>
            <person name="Ryu S."/>
            <person name="Song J.Y."/>
            <person name="Lee S.K."/>
        </authorList>
    </citation>
    <scope>NUCLEOTIDE SEQUENCE [LARGE SCALE GENOMIC DNA]</scope>
    <source>
        <tissue evidence="2">Muscle</tissue>
    </source>
</reference>
<protein>
    <submittedName>
        <fullName evidence="2">Uncharacterized protein</fullName>
    </submittedName>
</protein>
<name>A0A4Z2IHU8_9TELE</name>
<dbReference type="AlphaFoldDB" id="A0A4Z2IHU8"/>
<evidence type="ECO:0000313" key="2">
    <source>
        <dbReference type="EMBL" id="TNN77589.1"/>
    </source>
</evidence>
<dbReference type="EMBL" id="SRLO01000081">
    <property type="protein sequence ID" value="TNN77589.1"/>
    <property type="molecule type" value="Genomic_DNA"/>
</dbReference>
<gene>
    <name evidence="2" type="ORF">EYF80_012179</name>
</gene>
<feature type="region of interest" description="Disordered" evidence="1">
    <location>
        <begin position="70"/>
        <end position="99"/>
    </location>
</feature>
<dbReference type="Proteomes" id="UP000314294">
    <property type="component" value="Unassembled WGS sequence"/>
</dbReference>
<keyword evidence="3" id="KW-1185">Reference proteome</keyword>
<sequence length="146" mass="15487">MATMAQSSSSRAAPGFPADRLSVSFPCEFRFQGAGHTSFSKLSQRPQGSSSAGSGFNTLGCANILDKSSEHELPGSKQTNVLLPGSVEEAGAAGGGRSSGVQLQDQNMFVTILLGDSRMEMFNLNCKLINFIHHLKERCGLDFKGT</sequence>
<organism evidence="2 3">
    <name type="scientific">Liparis tanakae</name>
    <name type="common">Tanaka's snailfish</name>
    <dbReference type="NCBI Taxonomy" id="230148"/>
    <lineage>
        <taxon>Eukaryota</taxon>
        <taxon>Metazoa</taxon>
        <taxon>Chordata</taxon>
        <taxon>Craniata</taxon>
        <taxon>Vertebrata</taxon>
        <taxon>Euteleostomi</taxon>
        <taxon>Actinopterygii</taxon>
        <taxon>Neopterygii</taxon>
        <taxon>Teleostei</taxon>
        <taxon>Neoteleostei</taxon>
        <taxon>Acanthomorphata</taxon>
        <taxon>Eupercaria</taxon>
        <taxon>Perciformes</taxon>
        <taxon>Cottioidei</taxon>
        <taxon>Cottales</taxon>
        <taxon>Liparidae</taxon>
        <taxon>Liparis</taxon>
    </lineage>
</organism>
<evidence type="ECO:0000256" key="1">
    <source>
        <dbReference type="SAM" id="MobiDB-lite"/>
    </source>
</evidence>
<evidence type="ECO:0000313" key="3">
    <source>
        <dbReference type="Proteomes" id="UP000314294"/>
    </source>
</evidence>
<comment type="caution">
    <text evidence="2">The sequence shown here is derived from an EMBL/GenBank/DDBJ whole genome shotgun (WGS) entry which is preliminary data.</text>
</comment>
<proteinExistence type="predicted"/>
<accession>A0A4Z2IHU8</accession>